<dbReference type="InterPro" id="IPR044340">
    <property type="entry name" value="Helicase_Sen1_1B_dom"/>
</dbReference>
<dbReference type="Proteomes" id="UP001623330">
    <property type="component" value="Unassembled WGS sequence"/>
</dbReference>
<dbReference type="PANTHER" id="PTHR10887">
    <property type="entry name" value="DNA2/NAM7 HELICASE FAMILY"/>
    <property type="match status" value="1"/>
</dbReference>
<keyword evidence="1 8" id="KW-0067">ATP-binding</keyword>
<evidence type="ECO:0000259" key="7">
    <source>
        <dbReference type="Pfam" id="PF23576"/>
    </source>
</evidence>
<dbReference type="Pfam" id="PF23576">
    <property type="entry name" value="SEN1_barrel"/>
    <property type="match status" value="1"/>
</dbReference>
<feature type="region of interest" description="Disordered" evidence="3">
    <location>
        <begin position="992"/>
        <end position="1025"/>
    </location>
</feature>
<gene>
    <name evidence="8" type="ORF">RNJ44_00537</name>
</gene>
<dbReference type="InterPro" id="IPR027417">
    <property type="entry name" value="P-loop_NTPase"/>
</dbReference>
<feature type="domain" description="DNA2/NAM7 helicase-like C-terminal" evidence="6">
    <location>
        <begin position="1598"/>
        <end position="1796"/>
    </location>
</feature>
<dbReference type="CDD" id="cd18808">
    <property type="entry name" value="SF1_C_Upf1"/>
    <property type="match status" value="1"/>
</dbReference>
<evidence type="ECO:0000313" key="9">
    <source>
        <dbReference type="Proteomes" id="UP001623330"/>
    </source>
</evidence>
<feature type="region of interest" description="Disordered" evidence="3">
    <location>
        <begin position="1913"/>
        <end position="2006"/>
    </location>
</feature>
<dbReference type="Gene3D" id="3.40.50.300">
    <property type="entry name" value="P-loop containing nucleotide triphosphate hydrolases"/>
    <property type="match status" value="2"/>
</dbReference>
<feature type="domain" description="DNA2/NAM7 helicase helicase" evidence="5">
    <location>
        <begin position="1300"/>
        <end position="1590"/>
    </location>
</feature>
<keyword evidence="2" id="KW-0175">Coiled coil</keyword>
<dbReference type="EMBL" id="JBEVYD010000007">
    <property type="protein sequence ID" value="KAL3231502.1"/>
    <property type="molecule type" value="Genomic_DNA"/>
</dbReference>
<evidence type="ECO:0000259" key="6">
    <source>
        <dbReference type="Pfam" id="PF13087"/>
    </source>
</evidence>
<feature type="domain" description="Helicase Sen1 N-terminal" evidence="4">
    <location>
        <begin position="87"/>
        <end position="838"/>
    </location>
</feature>
<feature type="compositionally biased region" description="Polar residues" evidence="3">
    <location>
        <begin position="999"/>
        <end position="1014"/>
    </location>
</feature>
<dbReference type="SUPFAM" id="SSF52540">
    <property type="entry name" value="P-loop containing nucleoside triphosphate hydrolases"/>
    <property type="match status" value="1"/>
</dbReference>
<evidence type="ECO:0000256" key="2">
    <source>
        <dbReference type="SAM" id="Coils"/>
    </source>
</evidence>
<feature type="coiled-coil region" evidence="2">
    <location>
        <begin position="1476"/>
        <end position="1503"/>
    </location>
</feature>
<keyword evidence="1 8" id="KW-0378">Hydrolase</keyword>
<dbReference type="InterPro" id="IPR041677">
    <property type="entry name" value="DNA2/NAM7_AAA_11"/>
</dbReference>
<dbReference type="CDD" id="cd18042">
    <property type="entry name" value="DEXXQc_SETX"/>
    <property type="match status" value="1"/>
</dbReference>
<keyword evidence="1 8" id="KW-0347">Helicase</keyword>
<protein>
    <submittedName>
        <fullName evidence="8">Helicase SEN1</fullName>
    </submittedName>
</protein>
<comment type="caution">
    <text evidence="8">The sequence shown here is derived from an EMBL/GenBank/DDBJ whole genome shotgun (WGS) entry which is preliminary data.</text>
</comment>
<dbReference type="InterPro" id="IPR045055">
    <property type="entry name" value="DNA2/NAM7-like"/>
</dbReference>
<evidence type="ECO:0000256" key="3">
    <source>
        <dbReference type="SAM" id="MobiDB-lite"/>
    </source>
</evidence>
<reference evidence="8 9" key="1">
    <citation type="submission" date="2024-05" db="EMBL/GenBank/DDBJ databases">
        <title>Long read based assembly of the Candida bracarensis genome reveals expanded adhesin content.</title>
        <authorList>
            <person name="Marcet-Houben M."/>
            <person name="Ksiezopolska E."/>
            <person name="Gabaldon T."/>
        </authorList>
    </citation>
    <scope>NUCLEOTIDE SEQUENCE [LARGE SCALE GENOMIC DNA]</scope>
    <source>
        <strain evidence="8 9">CBM6</strain>
    </source>
</reference>
<keyword evidence="1 8" id="KW-0547">Nucleotide-binding</keyword>
<organism evidence="8 9">
    <name type="scientific">Nakaseomyces bracarensis</name>
    <dbReference type="NCBI Taxonomy" id="273131"/>
    <lineage>
        <taxon>Eukaryota</taxon>
        <taxon>Fungi</taxon>
        <taxon>Dikarya</taxon>
        <taxon>Ascomycota</taxon>
        <taxon>Saccharomycotina</taxon>
        <taxon>Saccharomycetes</taxon>
        <taxon>Saccharomycetales</taxon>
        <taxon>Saccharomycetaceae</taxon>
        <taxon>Nakaseomyces</taxon>
    </lineage>
</organism>
<accession>A0ABR4NSU5</accession>
<dbReference type="InterPro" id="IPR047187">
    <property type="entry name" value="SF1_C_Upf1"/>
</dbReference>
<evidence type="ECO:0000259" key="4">
    <source>
        <dbReference type="Pfam" id="PF12726"/>
    </source>
</evidence>
<dbReference type="CDD" id="cd21408">
    <property type="entry name" value="1B_Sen1p-like"/>
    <property type="match status" value="1"/>
</dbReference>
<dbReference type="PANTHER" id="PTHR10887:SF495">
    <property type="entry name" value="HELICASE SENATAXIN ISOFORM X1-RELATED"/>
    <property type="match status" value="1"/>
</dbReference>
<dbReference type="Pfam" id="PF13086">
    <property type="entry name" value="AAA_11"/>
    <property type="match status" value="1"/>
</dbReference>
<proteinExistence type="predicted"/>
<name>A0ABR4NSU5_9SACH</name>
<dbReference type="InterPro" id="IPR041679">
    <property type="entry name" value="DNA2/NAM7-like_C"/>
</dbReference>
<dbReference type="GO" id="GO:0004386">
    <property type="term" value="F:helicase activity"/>
    <property type="evidence" value="ECO:0007669"/>
    <property type="project" value="UniProtKB-KW"/>
</dbReference>
<evidence type="ECO:0000256" key="1">
    <source>
        <dbReference type="ARBA" id="ARBA00022806"/>
    </source>
</evidence>
<evidence type="ECO:0000259" key="5">
    <source>
        <dbReference type="Pfam" id="PF13086"/>
    </source>
</evidence>
<evidence type="ECO:0000313" key="8">
    <source>
        <dbReference type="EMBL" id="KAL3231502.1"/>
    </source>
</evidence>
<dbReference type="InterPro" id="IPR056474">
    <property type="entry name" value="SEN1_barrel"/>
</dbReference>
<keyword evidence="9" id="KW-1185">Reference proteome</keyword>
<feature type="compositionally biased region" description="Basic and acidic residues" evidence="3">
    <location>
        <begin position="1918"/>
        <end position="1931"/>
    </location>
</feature>
<dbReference type="Pfam" id="PF13087">
    <property type="entry name" value="AAA_12"/>
    <property type="match status" value="1"/>
</dbReference>
<dbReference type="Pfam" id="PF12726">
    <property type="entry name" value="SEN1_N"/>
    <property type="match status" value="1"/>
</dbReference>
<feature type="compositionally biased region" description="Basic and acidic residues" evidence="3">
    <location>
        <begin position="1977"/>
        <end position="1990"/>
    </location>
</feature>
<dbReference type="InterPro" id="IPR024481">
    <property type="entry name" value="Helicase_Sen1_N"/>
</dbReference>
<sequence>MNSQSVVRDDVKDQQITEKAQKFIPLIEKVYNGSNTGISESKLLGDVLHFLTELGGYHLFCDRRFEPIAVFCLTIFSFNDKTTIEWLKSRFNPVLSNCDKCVLAFARGKCRMLRHFAIQRNVPHEHVSKFNNLICGWRLSAIKPILEILSQKNIGSTVDLKYNNALYECMTDPNMMRMDKTFRSLFDQSFKIVLRAPQSRLEIGSEKGINTLLAGVIFCWCEGTAEQNTWAKALLKELYNNNATYKKSNIGADVIDEIQTHIIFLQNPGNWNEVIISQFWSRLIPIFSLFEKDIFEEFFDIPKDMESLRRSFKYPIESLVKLWCNHLMKPYQDKPLDFLLRALRLFLDKFKEDFWAKIEPNTFHNILDIILEPVFFLQKLLKLQREPIIDNKDGLIFSFSGSITDLLSWTLPFYNSLSPSKRIQMVKKVSISFLRIVANQPSLESVPKACLVTSSCTLLASVLTISESERQKLYNKDDFENVLLTKVDSRLLLDNNLIQNVLLKSISDPDNFYPGLGSATISVSTSTMLVLTTCIDFDLLTLCQRTYKLYYGTMVNDFPLSISLLDNIIKQVHFNSFKNGALLAKLLLSSLKNIDGIVLVTKSKLNTSKHNANIEMLWNSVNRFIESLNDLLPKQLIEILNDGSALQGFWACVFSSNEKLYQGATNILYNTFDVDGRLEGIQALFGTNVAPHLKSINHILARLIKCEYFEPCPRSIKVLMDIVSAFVDPTNGVLSRYDTHRSAETNAEIVNFWQLVWSFLDSIYQCTLKWATKYNYSELENFTKDTLDLSKTLVSSYREFKDILDEPIDLFHVVLKAFKNMLYWLRLSDDSLLESCVSLITNTSDLAQERDMTFDKEIVEMMAKYGAKYKKFSNKLTIQQSTEILDRARIFDKDITNKITEEAEEYHKQKERAKQQTVVIPDEEYHTKTPAEARIEYLQKRALGTSAFKTKASQPKITSFGSFKPTASVSLQTKVPSKPLSKMEIARRQLLNNRVIHPPSTSVFNTKPQKPQSTDNDSSSDESDIDIESARELFATSKSKGKGIETLDISGKTIKINSAAERAKMEEENMRKRLTVDLNPLYSQVLQWDYTRSHDYPDDNTIDRYSDIKDEFKSAKEYKMIMKPLLLLESWQGMCAARDRDENTPFSIVVGNRTTISDFYEIYASISKKKLQESNISESDLIVLANFPNIRPGQRLTTSDFKNADQTCLAKVKTLKNTKGGNVDMSLRIHRNHSFAKFLTHRAEIHAVKVMQMTTIEREYSTLEALEYYDLVDQILSAKLSPPSNIFKEQIAKVRDEYYLNKSQADAIVNTVISTGFSLIQGPPGTGKTKTILGIVGYFMSLRNEIPSSSIQAPTDKQPTSVEQMLKKPKILICAPSNAAVDEICLRVKDGIKTKHSIIRPNVVRLGRTDVVNATLKDVILEEIVDRRLGEKSYEFNRNPELEKKFQGLLSERRLLRDKLDSENGSPESNLSTNDIANLQMKIRELTKDINQLGREKDEMREQNAINYRNRDLDRRNAQAHVLASSDIICSTLSGSAHDVLATLGIRFETVIVDEACQCTELSAIIPLRYGGKRCIMVGDPNQLPPTVLSGAASNFKYNQSLFVRMEKNSTPYLLDVQYRMHPDISKFPSAEFYQKRLMDGPEMDVVNRRLWHEQEPFRPYKFFDIISGKQAQNTRTMSYTNKEEIDVAIEMIDQLFRLYDAKIDFTGKIGVISPYKEQVQKMRREFVKYFGNSVMKCIDFNTIDGFQGQEKEIIIISCVRADDSHNSGVGFLKDFRRMNVALTRAKTSIWILGHQKSLRKSKLWSNLIQDAQDRGCFEAACAGFLNPNNKQVQETLRQYKTKTQHIVTNSKGPKADQLPQTNHSEIVQIKKEPVQIKQEIVQIKKEPLQNSIKLSDTEDDYDPSTAFVAPKKKPVKRRADEGTRSPFIEKKKMKKIKTQPVDENASGTKKKSSIFGANATPKTTSKEKLSSNVPYIKDKSKKEKSLKEAKKNRHVSFSDNIEMIP</sequence>
<feature type="domain" description="Helicase SEN1 beta-barrel" evidence="7">
    <location>
        <begin position="1142"/>
        <end position="1250"/>
    </location>
</feature>